<accession>A0A165YSY8</accession>
<dbReference type="AlphaFoldDB" id="A0A165YSY8"/>
<feature type="compositionally biased region" description="Pro residues" evidence="1">
    <location>
        <begin position="807"/>
        <end position="817"/>
    </location>
</feature>
<sequence length="1027" mass="113488">MKTKYKNVRTEGQMFPFSRHLSRAISEGLSLMWTQEVENLESDGIKELLQSYARTIPEAREDTIVVERNAVTEGVTMSSSKMHALQTTLTNITNQCTPLAESHALRICTIGTIADPDVSAARGVMVCSNHTDVDNFVLGPDSFNALDLGKVMKHYCEAQGQRELLARLSKFVEASGQDLTQPAPDPISPLTPSTSALALANDTTPSVASVDVTAVSPTLALDLPRDPPSSIANPRPQKVDHRPLDIVLLSQHLKPEDLPQVPRLAWPRSEAKQRTYKMTEATKAAITVAPSDFVKDPARNTFDITFDRERTRPMIAEVIYGVICSPLGIRSSSWPAIQDALYEKGLVIINWPYGTRAFNQTKSDKPNQRTGVELHLLLHAFLHPNPASRIQLVSRHHFPPDAQPAYFSYISSYKAAPSEREIQREDYFQRPTNKPHIINYPPGKCPCSLEGCSPPDLSEFADCLVIEPSSDEDDDEEEDSGPEHNEFAFEIPMSGEDSEVEHSSAPRSRLNLQMKQMKASIPPPPQFLSKKVKIESLPPSLKRQVPTDIEPSPRPTRRSRASEPDKPASSGTQRPVTRTLRKAASVKAHPSPVLLMSDDEGSPSPSMLAGLSTRTRTRRATNEQNTTTERNESKDPVPSRVRTRSITQPKSTQPSSSSSSQGPRLRSDAKLQKSAQPDVPKKSLSSTSTTLPERKGTVTTLRRIRPAKKEVTTDDPPPPQAPMPSQPQQPLQSSPPLHHPQQLQYNHHSLAPHPSSSSAHIQSSQQSQPSQSSQPSARSHPQLSYPTQPYEYILPSRDLPPQHYPYYQPPHSLPPPASIGSSSRPMSAMHDQPVLPGVSSSSQTSFQHSAVDSPTPDLATAVISARTFVAGCQTSDASLVQQLVDICLNPHIPVEPVFPPPTVDFWSGCIVHARSAGVEETWLINRTQFWIENILRKPHVPVQIIEQVYQAIRKLVEVLPSDTPEHLHPIVSRIGTKRGDWWMHGLSPSPSQETYHLAQSALAAANLDPSWVSRILAHWKNILRQST</sequence>
<protein>
    <submittedName>
        <fullName evidence="2">Uncharacterized protein</fullName>
    </submittedName>
</protein>
<keyword evidence="3" id="KW-1185">Reference proteome</keyword>
<evidence type="ECO:0000256" key="1">
    <source>
        <dbReference type="SAM" id="MobiDB-lite"/>
    </source>
</evidence>
<dbReference type="Proteomes" id="UP000076798">
    <property type="component" value="Unassembled WGS sequence"/>
</dbReference>
<gene>
    <name evidence="2" type="ORF">SISSUDRAFT_1054063</name>
</gene>
<evidence type="ECO:0000313" key="2">
    <source>
        <dbReference type="EMBL" id="KZT33573.1"/>
    </source>
</evidence>
<name>A0A165YSY8_9AGAM</name>
<dbReference type="EMBL" id="KV428232">
    <property type="protein sequence ID" value="KZT33573.1"/>
    <property type="molecule type" value="Genomic_DNA"/>
</dbReference>
<feature type="region of interest" description="Disordered" evidence="1">
    <location>
        <begin position="518"/>
        <end position="830"/>
    </location>
</feature>
<proteinExistence type="predicted"/>
<feature type="compositionally biased region" description="Pro residues" evidence="1">
    <location>
        <begin position="715"/>
        <end position="727"/>
    </location>
</feature>
<organism evidence="2 3">
    <name type="scientific">Sistotremastrum suecicum HHB10207 ss-3</name>
    <dbReference type="NCBI Taxonomy" id="1314776"/>
    <lineage>
        <taxon>Eukaryota</taxon>
        <taxon>Fungi</taxon>
        <taxon>Dikarya</taxon>
        <taxon>Basidiomycota</taxon>
        <taxon>Agaricomycotina</taxon>
        <taxon>Agaricomycetes</taxon>
        <taxon>Sistotremastrales</taxon>
        <taxon>Sistotremastraceae</taxon>
        <taxon>Sistotremastrum</taxon>
    </lineage>
</organism>
<reference evidence="2 3" key="1">
    <citation type="journal article" date="2016" name="Mol. Biol. Evol.">
        <title>Comparative Genomics of Early-Diverging Mushroom-Forming Fungi Provides Insights into the Origins of Lignocellulose Decay Capabilities.</title>
        <authorList>
            <person name="Nagy L.G."/>
            <person name="Riley R."/>
            <person name="Tritt A."/>
            <person name="Adam C."/>
            <person name="Daum C."/>
            <person name="Floudas D."/>
            <person name="Sun H."/>
            <person name="Yadav J.S."/>
            <person name="Pangilinan J."/>
            <person name="Larsson K.H."/>
            <person name="Matsuura K."/>
            <person name="Barry K."/>
            <person name="Labutti K."/>
            <person name="Kuo R."/>
            <person name="Ohm R.A."/>
            <person name="Bhattacharya S.S."/>
            <person name="Shirouzu T."/>
            <person name="Yoshinaga Y."/>
            <person name="Martin F.M."/>
            <person name="Grigoriev I.V."/>
            <person name="Hibbett D.S."/>
        </authorList>
    </citation>
    <scope>NUCLEOTIDE SEQUENCE [LARGE SCALE GENOMIC DNA]</scope>
    <source>
        <strain evidence="2 3">HHB10207 ss-3</strain>
    </source>
</reference>
<evidence type="ECO:0000313" key="3">
    <source>
        <dbReference type="Proteomes" id="UP000076798"/>
    </source>
</evidence>
<feature type="compositionally biased region" description="Low complexity" evidence="1">
    <location>
        <begin position="728"/>
        <end position="782"/>
    </location>
</feature>
<feature type="compositionally biased region" description="Low complexity" evidence="1">
    <location>
        <begin position="645"/>
        <end position="661"/>
    </location>
</feature>